<dbReference type="Proteomes" id="UP000008983">
    <property type="component" value="Unassembled WGS sequence"/>
</dbReference>
<dbReference type="GO" id="GO:0005930">
    <property type="term" value="C:axoneme"/>
    <property type="evidence" value="ECO:0007669"/>
    <property type="project" value="UniProtKB-SubCell"/>
</dbReference>
<comment type="subcellular location">
    <subcellularLocation>
        <location evidence="1">Cytoplasm</location>
        <location evidence="1">Cytoskeleton</location>
        <location evidence="1">Cilium axoneme</location>
    </subcellularLocation>
</comment>
<sequence length="255" mass="30312">MSQYAYDYDPAKTQKYQKNQISNEKFSKWTKENLYRTSYVSHWSNKPLEPKSHVPPGYAGYIPQLLPNNEYGASYGKITQKCLDDPKLSQNPFKLASTGFNYRRHDFKDTSRKAYSHKYGCQTIITNHPAVEVESKDWVSQTKDTFRNPKNRVNPTYRETDKQLQTQKNFTKTSGFQQNHTCFDGTGWVPDKILNGKIFIIIYNNYYIYIFLLKANRTLSEYRIHYNTKVPFHRETNLFKTRQLQRKEYNYKHMG</sequence>
<organism evidence="7 8">
    <name type="scientific">Ichthyophthirius multifiliis</name>
    <name type="common">White spot disease agent</name>
    <name type="synonym">Ich</name>
    <dbReference type="NCBI Taxonomy" id="5932"/>
    <lineage>
        <taxon>Eukaryota</taxon>
        <taxon>Sar</taxon>
        <taxon>Alveolata</taxon>
        <taxon>Ciliophora</taxon>
        <taxon>Intramacronucleata</taxon>
        <taxon>Oligohymenophorea</taxon>
        <taxon>Hymenostomatida</taxon>
        <taxon>Ophryoglenina</taxon>
        <taxon>Ichthyophthirius</taxon>
    </lineage>
</organism>
<dbReference type="OrthoDB" id="307342at2759"/>
<keyword evidence="4" id="KW-0966">Cell projection</keyword>
<gene>
    <name evidence="7" type="ORF">IMG5_005550</name>
</gene>
<keyword evidence="8" id="KW-1185">Reference proteome</keyword>
<dbReference type="EMBL" id="GL983067">
    <property type="protein sequence ID" value="EGR34633.1"/>
    <property type="molecule type" value="Genomic_DNA"/>
</dbReference>
<evidence type="ECO:0000256" key="5">
    <source>
        <dbReference type="ARBA" id="ARBA00035661"/>
    </source>
</evidence>
<protein>
    <recommendedName>
        <fullName evidence="6">Ciliary microtubule inner protein 2A-C-like domain-containing protein</fullName>
    </recommendedName>
</protein>
<dbReference type="InterPro" id="IPR018902">
    <property type="entry name" value="CMI2A-C-like_dom"/>
</dbReference>
<comment type="similarity">
    <text evidence="5">Belongs to the CIMIP2 family.</text>
</comment>
<evidence type="ECO:0000256" key="1">
    <source>
        <dbReference type="ARBA" id="ARBA00004430"/>
    </source>
</evidence>
<dbReference type="InParanoid" id="G0QJI2"/>
<evidence type="ECO:0000256" key="3">
    <source>
        <dbReference type="ARBA" id="ARBA00023212"/>
    </source>
</evidence>
<name>G0QJI2_ICHMU</name>
<keyword evidence="2" id="KW-0963">Cytoplasm</keyword>
<evidence type="ECO:0000259" key="6">
    <source>
        <dbReference type="Pfam" id="PF10629"/>
    </source>
</evidence>
<dbReference type="GeneID" id="14910821"/>
<evidence type="ECO:0000256" key="2">
    <source>
        <dbReference type="ARBA" id="ARBA00022490"/>
    </source>
</evidence>
<evidence type="ECO:0000256" key="4">
    <source>
        <dbReference type="ARBA" id="ARBA00023273"/>
    </source>
</evidence>
<dbReference type="eggNOG" id="ENOG502SPUY">
    <property type="taxonomic scope" value="Eukaryota"/>
</dbReference>
<keyword evidence="3" id="KW-0206">Cytoskeleton</keyword>
<evidence type="ECO:0000313" key="8">
    <source>
        <dbReference type="Proteomes" id="UP000008983"/>
    </source>
</evidence>
<feature type="domain" description="Ciliary microtubule inner protein 2A-C-like" evidence="6">
    <location>
        <begin position="56"/>
        <end position="85"/>
    </location>
</feature>
<dbReference type="OMA" id="YNTHKLA"/>
<accession>G0QJI2</accession>
<dbReference type="AlphaFoldDB" id="G0QJI2"/>
<evidence type="ECO:0000313" key="7">
    <source>
        <dbReference type="EMBL" id="EGR34633.1"/>
    </source>
</evidence>
<dbReference type="Pfam" id="PF10629">
    <property type="entry name" value="CMI2B-like"/>
    <property type="match status" value="1"/>
</dbReference>
<reference evidence="7 8" key="1">
    <citation type="submission" date="2011-07" db="EMBL/GenBank/DDBJ databases">
        <authorList>
            <person name="Coyne R."/>
            <person name="Brami D."/>
            <person name="Johnson J."/>
            <person name="Hostetler J."/>
            <person name="Hannick L."/>
            <person name="Clark T."/>
            <person name="Cassidy-Hanley D."/>
            <person name="Inman J."/>
        </authorList>
    </citation>
    <scope>NUCLEOTIDE SEQUENCE [LARGE SCALE GENOMIC DNA]</scope>
    <source>
        <strain evidence="7 8">G5</strain>
    </source>
</reference>
<dbReference type="RefSeq" id="XP_004039937.1">
    <property type="nucleotide sequence ID" value="XM_004039889.1"/>
</dbReference>
<proteinExistence type="inferred from homology"/>